<organism evidence="5 6">
    <name type="scientific">Allacma fusca</name>
    <dbReference type="NCBI Taxonomy" id="39272"/>
    <lineage>
        <taxon>Eukaryota</taxon>
        <taxon>Metazoa</taxon>
        <taxon>Ecdysozoa</taxon>
        <taxon>Arthropoda</taxon>
        <taxon>Hexapoda</taxon>
        <taxon>Collembola</taxon>
        <taxon>Symphypleona</taxon>
        <taxon>Sminthuridae</taxon>
        <taxon>Allacma</taxon>
    </lineage>
</organism>
<comment type="caution">
    <text evidence="5">The sequence shown here is derived from an EMBL/GenBank/DDBJ whole genome shotgun (WGS) entry which is preliminary data.</text>
</comment>
<proteinExistence type="predicted"/>
<dbReference type="PROSITE" id="PS50001">
    <property type="entry name" value="SH2"/>
    <property type="match status" value="1"/>
</dbReference>
<reference evidence="5" key="1">
    <citation type="submission" date="2021-06" db="EMBL/GenBank/DDBJ databases">
        <authorList>
            <person name="Hodson N. C."/>
            <person name="Mongue J. A."/>
            <person name="Jaron S. K."/>
        </authorList>
    </citation>
    <scope>NUCLEOTIDE SEQUENCE</scope>
</reference>
<gene>
    <name evidence="5" type="ORF">AFUS01_LOCUS22387</name>
</gene>
<keyword evidence="6" id="KW-1185">Reference proteome</keyword>
<evidence type="ECO:0000313" key="5">
    <source>
        <dbReference type="EMBL" id="CAG7733974.1"/>
    </source>
</evidence>
<evidence type="ECO:0000256" key="1">
    <source>
        <dbReference type="ARBA" id="ARBA00022999"/>
    </source>
</evidence>
<accession>A0A8J2KF35</accession>
<dbReference type="InterPro" id="IPR001217">
    <property type="entry name" value="STAT"/>
</dbReference>
<evidence type="ECO:0000259" key="4">
    <source>
        <dbReference type="PROSITE" id="PS50001"/>
    </source>
</evidence>
<evidence type="ECO:0000313" key="6">
    <source>
        <dbReference type="Proteomes" id="UP000708208"/>
    </source>
</evidence>
<dbReference type="InterPro" id="IPR000980">
    <property type="entry name" value="SH2"/>
</dbReference>
<dbReference type="Pfam" id="PF00017">
    <property type="entry name" value="SH2"/>
    <property type="match status" value="1"/>
</dbReference>
<protein>
    <recommendedName>
        <fullName evidence="4">SH2 domain-containing protein</fullName>
    </recommendedName>
</protein>
<dbReference type="EMBL" id="CAJVCH010260177">
    <property type="protein sequence ID" value="CAG7733974.1"/>
    <property type="molecule type" value="Genomic_DNA"/>
</dbReference>
<dbReference type="GO" id="GO:0007165">
    <property type="term" value="P:signal transduction"/>
    <property type="evidence" value="ECO:0007669"/>
    <property type="project" value="InterPro"/>
</dbReference>
<evidence type="ECO:0000256" key="3">
    <source>
        <dbReference type="SAM" id="MobiDB-lite"/>
    </source>
</evidence>
<keyword evidence="1 2" id="KW-0727">SH2 domain</keyword>
<feature type="region of interest" description="Disordered" evidence="3">
    <location>
        <begin position="20"/>
        <end position="46"/>
    </location>
</feature>
<dbReference type="Proteomes" id="UP000708208">
    <property type="component" value="Unassembled WGS sequence"/>
</dbReference>
<feature type="domain" description="SH2" evidence="4">
    <location>
        <begin position="171"/>
        <end position="263"/>
    </location>
</feature>
<dbReference type="AlphaFoldDB" id="A0A8J2KF35"/>
<dbReference type="OrthoDB" id="19300at2759"/>
<dbReference type="GO" id="GO:0003700">
    <property type="term" value="F:DNA-binding transcription factor activity"/>
    <property type="evidence" value="ECO:0007669"/>
    <property type="project" value="InterPro"/>
</dbReference>
<evidence type="ECO:0000256" key="2">
    <source>
        <dbReference type="PROSITE-ProRule" id="PRU00191"/>
    </source>
</evidence>
<dbReference type="PANTHER" id="PTHR11801">
    <property type="entry name" value="SIGNAL TRANSDUCER AND ACTIVATOR OF TRANSCRIPTION"/>
    <property type="match status" value="1"/>
</dbReference>
<sequence>MCILFCHNNRKVLINGLRPTETNGKEKENQEAYESEEAPCKTHPVEKNGVDTKSKAMAEKYCLMYIVDLNISNINYKVWCCSIPFAYYVHNSQIPEGLGTLFWDKYFGKPGRIPFVVPDKVSWSEMRSALNDYFKTMTKSQRDFNDVSPHGKWGWFYSCVELTNKHLTPYWQNGYILGFINLKEAEDLLSAHKPGDFIVRFSNSVDGGVSVTVFRPRGNGPGTSSRNSVLKAENSMPFTSRDLDHLKELKSTFSDLILMYPYYVNVYYQNKDGPVVSEPKAGAFIPPPVKLCKNRTRNVTTMKTGKYVSMKFILQAVSEA</sequence>
<name>A0A8J2KF35_9HEXA</name>